<sequence length="184" mass="20694">MVFLCEFNQITTSLPNTCPPPATTFPTTPCPICPTCPTFKAPCPENWIYWPERQKCYNYKTENANFAQALSGCQQENASLISIHDLQENLFVSSLTVDPKYDTWIIEVIWIGLNDPSKNGNWQWVDGSPVDYTIWQPNNPGNGSCVILASGSRYESLNNGIANKWQTADCGTEIWYICEKNALV</sequence>
<evidence type="ECO:0000313" key="3">
    <source>
        <dbReference type="WBParaSite" id="ACRNAN_scaffold9943.g25013.t1"/>
    </source>
</evidence>
<keyword evidence="2" id="KW-1185">Reference proteome</keyword>
<reference evidence="3" key="1">
    <citation type="submission" date="2022-11" db="UniProtKB">
        <authorList>
            <consortium name="WormBaseParasite"/>
        </authorList>
    </citation>
    <scope>IDENTIFICATION</scope>
</reference>
<evidence type="ECO:0000313" key="2">
    <source>
        <dbReference type="Proteomes" id="UP000887540"/>
    </source>
</evidence>
<dbReference type="SMART" id="SM00034">
    <property type="entry name" value="CLECT"/>
    <property type="match status" value="1"/>
</dbReference>
<accession>A0A914ENZ7</accession>
<evidence type="ECO:0000259" key="1">
    <source>
        <dbReference type="PROSITE" id="PS50041"/>
    </source>
</evidence>
<dbReference type="Gene3D" id="3.10.100.10">
    <property type="entry name" value="Mannose-Binding Protein A, subunit A"/>
    <property type="match status" value="1"/>
</dbReference>
<feature type="domain" description="C-type lectin" evidence="1">
    <location>
        <begin position="52"/>
        <end position="179"/>
    </location>
</feature>
<dbReference type="WBParaSite" id="ACRNAN_scaffold9943.g25013.t1">
    <property type="protein sequence ID" value="ACRNAN_scaffold9943.g25013.t1"/>
    <property type="gene ID" value="ACRNAN_scaffold9943.g25013"/>
</dbReference>
<dbReference type="AlphaFoldDB" id="A0A914ENZ7"/>
<dbReference type="InterPro" id="IPR016187">
    <property type="entry name" value="CTDL_fold"/>
</dbReference>
<dbReference type="CDD" id="cd00037">
    <property type="entry name" value="CLECT"/>
    <property type="match status" value="1"/>
</dbReference>
<protein>
    <submittedName>
        <fullName evidence="3">C-type lectin domain-containing protein</fullName>
    </submittedName>
</protein>
<dbReference type="PROSITE" id="PS50041">
    <property type="entry name" value="C_TYPE_LECTIN_2"/>
    <property type="match status" value="1"/>
</dbReference>
<proteinExistence type="predicted"/>
<name>A0A914ENZ7_9BILA</name>
<dbReference type="Pfam" id="PF00059">
    <property type="entry name" value="Lectin_C"/>
    <property type="match status" value="1"/>
</dbReference>
<dbReference type="InterPro" id="IPR001304">
    <property type="entry name" value="C-type_lectin-like"/>
</dbReference>
<dbReference type="InterPro" id="IPR050111">
    <property type="entry name" value="C-type_lectin/snaclec_domain"/>
</dbReference>
<dbReference type="InterPro" id="IPR016186">
    <property type="entry name" value="C-type_lectin-like/link_sf"/>
</dbReference>
<dbReference type="PANTHER" id="PTHR22803">
    <property type="entry name" value="MANNOSE, PHOSPHOLIPASE, LECTIN RECEPTOR RELATED"/>
    <property type="match status" value="1"/>
</dbReference>
<dbReference type="SUPFAM" id="SSF56436">
    <property type="entry name" value="C-type lectin-like"/>
    <property type="match status" value="1"/>
</dbReference>
<dbReference type="Proteomes" id="UP000887540">
    <property type="component" value="Unplaced"/>
</dbReference>
<organism evidence="2 3">
    <name type="scientific">Acrobeloides nanus</name>
    <dbReference type="NCBI Taxonomy" id="290746"/>
    <lineage>
        <taxon>Eukaryota</taxon>
        <taxon>Metazoa</taxon>
        <taxon>Ecdysozoa</taxon>
        <taxon>Nematoda</taxon>
        <taxon>Chromadorea</taxon>
        <taxon>Rhabditida</taxon>
        <taxon>Tylenchina</taxon>
        <taxon>Cephalobomorpha</taxon>
        <taxon>Cephaloboidea</taxon>
        <taxon>Cephalobidae</taxon>
        <taxon>Acrobeloides</taxon>
    </lineage>
</organism>